<evidence type="ECO:0000313" key="2">
    <source>
        <dbReference type="EMBL" id="KAH8982293.1"/>
    </source>
</evidence>
<name>A0AAD4Q3W3_9AGAM</name>
<comment type="caution">
    <text evidence="2">The sequence shown here is derived from an EMBL/GenBank/DDBJ whole genome shotgun (WGS) entry which is preliminary data.</text>
</comment>
<gene>
    <name evidence="2" type="ORF">EDB92DRAFT_1952439</name>
</gene>
<dbReference type="Proteomes" id="UP001201163">
    <property type="component" value="Unassembled WGS sequence"/>
</dbReference>
<protein>
    <submittedName>
        <fullName evidence="2">Uncharacterized protein</fullName>
    </submittedName>
</protein>
<evidence type="ECO:0000256" key="1">
    <source>
        <dbReference type="SAM" id="Phobius"/>
    </source>
</evidence>
<keyword evidence="1" id="KW-0812">Transmembrane</keyword>
<keyword evidence="3" id="KW-1185">Reference proteome</keyword>
<evidence type="ECO:0000313" key="3">
    <source>
        <dbReference type="Proteomes" id="UP001201163"/>
    </source>
</evidence>
<keyword evidence="1" id="KW-0472">Membrane</keyword>
<accession>A0AAD4Q3W3</accession>
<reference evidence="2" key="1">
    <citation type="submission" date="2022-01" db="EMBL/GenBank/DDBJ databases">
        <title>Comparative genomics reveals a dynamic genome evolution in the ectomycorrhizal milk-cap (Lactarius) mushrooms.</title>
        <authorList>
            <consortium name="DOE Joint Genome Institute"/>
            <person name="Lebreton A."/>
            <person name="Tang N."/>
            <person name="Kuo A."/>
            <person name="LaButti K."/>
            <person name="Drula E."/>
            <person name="Barry K."/>
            <person name="Clum A."/>
            <person name="Lipzen A."/>
            <person name="Mousain D."/>
            <person name="Ng V."/>
            <person name="Wang R."/>
            <person name="Wang X."/>
            <person name="Dai Y."/>
            <person name="Henrissat B."/>
            <person name="Grigoriev I.V."/>
            <person name="Guerin-Laguette A."/>
            <person name="Yu F."/>
            <person name="Martin F.M."/>
        </authorList>
    </citation>
    <scope>NUCLEOTIDE SEQUENCE</scope>
    <source>
        <strain evidence="2">QP</strain>
    </source>
</reference>
<organism evidence="2 3">
    <name type="scientific">Lactarius akahatsu</name>
    <dbReference type="NCBI Taxonomy" id="416441"/>
    <lineage>
        <taxon>Eukaryota</taxon>
        <taxon>Fungi</taxon>
        <taxon>Dikarya</taxon>
        <taxon>Basidiomycota</taxon>
        <taxon>Agaricomycotina</taxon>
        <taxon>Agaricomycetes</taxon>
        <taxon>Russulales</taxon>
        <taxon>Russulaceae</taxon>
        <taxon>Lactarius</taxon>
    </lineage>
</organism>
<sequence>MSTPALLQGLTFDLQSINDLAFDEDCETFLQLGLLAFLAAFIWFMNSKRSWQEIFELLNGSLSVLSEGERIRYFETLPSISSECAEGFLPNYS</sequence>
<keyword evidence="1" id="KW-1133">Transmembrane helix</keyword>
<proteinExistence type="predicted"/>
<feature type="transmembrane region" description="Helical" evidence="1">
    <location>
        <begin position="28"/>
        <end position="45"/>
    </location>
</feature>
<dbReference type="EMBL" id="JAKELL010000102">
    <property type="protein sequence ID" value="KAH8982293.1"/>
    <property type="molecule type" value="Genomic_DNA"/>
</dbReference>
<dbReference type="AlphaFoldDB" id="A0AAD4Q3W3"/>